<evidence type="ECO:0000313" key="2">
    <source>
        <dbReference type="EMBL" id="MDJ1371737.1"/>
    </source>
</evidence>
<evidence type="ECO:0000256" key="1">
    <source>
        <dbReference type="SAM" id="MobiDB-lite"/>
    </source>
</evidence>
<feature type="region of interest" description="Disordered" evidence="1">
    <location>
        <begin position="487"/>
        <end position="558"/>
    </location>
</feature>
<organism evidence="2 3">
    <name type="scientific">Gulosibacter molinativorax</name>
    <dbReference type="NCBI Taxonomy" id="256821"/>
    <lineage>
        <taxon>Bacteria</taxon>
        <taxon>Bacillati</taxon>
        <taxon>Actinomycetota</taxon>
        <taxon>Actinomycetes</taxon>
        <taxon>Micrococcales</taxon>
        <taxon>Microbacteriaceae</taxon>
        <taxon>Gulosibacter</taxon>
    </lineage>
</organism>
<evidence type="ECO:0008006" key="4">
    <source>
        <dbReference type="Google" id="ProtNLM"/>
    </source>
</evidence>
<dbReference type="Proteomes" id="UP001170379">
    <property type="component" value="Unassembled WGS sequence"/>
</dbReference>
<comment type="caution">
    <text evidence="2">The sequence shown here is derived from an EMBL/GenBank/DDBJ whole genome shotgun (WGS) entry which is preliminary data.</text>
</comment>
<dbReference type="EMBL" id="PXVD01000015">
    <property type="protein sequence ID" value="MDJ1371737.1"/>
    <property type="molecule type" value="Genomic_DNA"/>
</dbReference>
<evidence type="ECO:0000313" key="3">
    <source>
        <dbReference type="Proteomes" id="UP001170379"/>
    </source>
</evidence>
<dbReference type="InterPro" id="IPR029058">
    <property type="entry name" value="AB_hydrolase_fold"/>
</dbReference>
<sequence length="558" mass="56523">MSDGQIQVDTASFGPASDLLIEVGDGISALEDSLANQTWYPADAWRTAAVFKLLQASGEASLAQLSVGAIAGLAYGVADHLVQAQAWYESVDAEVVAAFTEISDTVTTAFVMGLVNIGIAGAGALVATLATPGGIAVVVAGGLAYYGLEQAGLAPSGEDVGDWLASNQHVLANPMMVTLVRAITSGGDEIITEAAAGVTGFAGGVLFGTLGAVVANVIVRQAVTSPQAAAGTIADIMQRKNGNYRYDIEHTERGPVAAPESISDLMQSIPQTEPEGTHVTVSEYLTPEGETVYVVSIAGTSSTGFGGENPMDNLSNLAAYAGQDDETIGAAISAMEQAGISPGDSVVLTGYSQGALVAAELASSGEWETQSVLLAGSPIHGNEIGGDIPVVQLEHSGDLITGLQGLTAPATGEVAVVTRDPYPEGVPPDKGILGPHMLHTYQDTAALYDAHEDASAAANRDAVLGPVAGATPVATHDFHLQREYPEPQAAADGPTGSKPGDRSPVPSLLPDLGSLTESPLTSPSGSIGFLGVDEALGSDAGPPSMPDAFGVTVPSYVP</sequence>
<feature type="compositionally biased region" description="Polar residues" evidence="1">
    <location>
        <begin position="515"/>
        <end position="525"/>
    </location>
</feature>
<reference evidence="2" key="2">
    <citation type="journal article" date="2022" name="Sci. Rep.">
        <title>In silico prediction of the enzymes involved in the degradation of the herbicide molinate by Gulosibacter molinativorax ON4T.</title>
        <authorList>
            <person name="Lopes A.R."/>
            <person name="Bunin E."/>
            <person name="Viana A.T."/>
            <person name="Froufe H."/>
            <person name="Munoz-Merida A."/>
            <person name="Pinho D."/>
            <person name="Figueiredo J."/>
            <person name="Barroso C."/>
            <person name="Vaz-Moreira I."/>
            <person name="Bellanger X."/>
            <person name="Egas C."/>
            <person name="Nunes O.C."/>
        </authorList>
    </citation>
    <scope>NUCLEOTIDE SEQUENCE</scope>
    <source>
        <strain evidence="2">ON4</strain>
    </source>
</reference>
<protein>
    <recommendedName>
        <fullName evidence="4">PE-PPE domain-containing protein</fullName>
    </recommendedName>
</protein>
<name>A0ABT7C975_9MICO</name>
<proteinExistence type="predicted"/>
<gene>
    <name evidence="2" type="ORF">C7K25_10220</name>
</gene>
<accession>A0ABT7C975</accession>
<dbReference type="SUPFAM" id="SSF53474">
    <property type="entry name" value="alpha/beta-Hydrolases"/>
    <property type="match status" value="1"/>
</dbReference>
<dbReference type="RefSeq" id="WP_026937052.1">
    <property type="nucleotide sequence ID" value="NZ_CP028426.1"/>
</dbReference>
<dbReference type="Gene3D" id="3.40.50.1820">
    <property type="entry name" value="alpha/beta hydrolase"/>
    <property type="match status" value="1"/>
</dbReference>
<keyword evidence="3" id="KW-1185">Reference proteome</keyword>
<reference evidence="2" key="1">
    <citation type="submission" date="2018-03" db="EMBL/GenBank/DDBJ databases">
        <authorList>
            <person name="Nunes O.C."/>
            <person name="Lopes A.R."/>
            <person name="Froufe H."/>
            <person name="Munoz-Merida A."/>
            <person name="Barroso C."/>
            <person name="Egas C."/>
        </authorList>
    </citation>
    <scope>NUCLEOTIDE SEQUENCE</scope>
    <source>
        <strain evidence="2">ON4</strain>
    </source>
</reference>